<keyword evidence="4" id="KW-1015">Disulfide bond</keyword>
<feature type="signal peptide" evidence="5">
    <location>
        <begin position="1"/>
        <end position="19"/>
    </location>
</feature>
<dbReference type="InterPro" id="IPR011390">
    <property type="entry name" value="IGFBP_rP_mac25"/>
</dbReference>
<evidence type="ECO:0000256" key="4">
    <source>
        <dbReference type="ARBA" id="ARBA00023157"/>
    </source>
</evidence>
<dbReference type="SMART" id="SM00121">
    <property type="entry name" value="IB"/>
    <property type="match status" value="1"/>
</dbReference>
<dbReference type="PROSITE" id="PS51323">
    <property type="entry name" value="IGFBP_N_2"/>
    <property type="match status" value="1"/>
</dbReference>
<dbReference type="GO" id="GO:0009966">
    <property type="term" value="P:regulation of signal transduction"/>
    <property type="evidence" value="ECO:0007669"/>
    <property type="project" value="TreeGrafter"/>
</dbReference>
<dbReference type="GO" id="GO:0005520">
    <property type="term" value="F:insulin-like growth factor binding"/>
    <property type="evidence" value="ECO:0007669"/>
    <property type="project" value="InterPro"/>
</dbReference>
<dbReference type="InterPro" id="IPR009030">
    <property type="entry name" value="Growth_fac_rcpt_cys_sf"/>
</dbReference>
<evidence type="ECO:0000313" key="7">
    <source>
        <dbReference type="EMBL" id="JAB81535.1"/>
    </source>
</evidence>
<evidence type="ECO:0000259" key="6">
    <source>
        <dbReference type="PROSITE" id="PS51323"/>
    </source>
</evidence>
<dbReference type="SUPFAM" id="SSF57184">
    <property type="entry name" value="Growth factor receptor domain"/>
    <property type="match status" value="1"/>
</dbReference>
<keyword evidence="2" id="KW-0964">Secreted</keyword>
<reference evidence="7" key="1">
    <citation type="journal article" date="2015" name="Sci. Rep.">
        <title>Tissue- and time-dependent transcription in Ixodes ricinus salivary glands and midguts when blood feeding on the vertebrate host.</title>
        <authorList>
            <person name="Kotsyfakis M."/>
            <person name="Schwarz A."/>
            <person name="Erhart J."/>
            <person name="Ribeiro J.M."/>
        </authorList>
    </citation>
    <scope>NUCLEOTIDE SEQUENCE</scope>
    <source>
        <tissue evidence="7">Salivary gland and midgut</tissue>
    </source>
</reference>
<dbReference type="AlphaFoldDB" id="V5HDB9"/>
<evidence type="ECO:0000256" key="5">
    <source>
        <dbReference type="SAM" id="SignalP"/>
    </source>
</evidence>
<dbReference type="GO" id="GO:0005576">
    <property type="term" value="C:extracellular region"/>
    <property type="evidence" value="ECO:0007669"/>
    <property type="project" value="UniProtKB-SubCell"/>
</dbReference>
<feature type="chain" id="PRO_5004734984" evidence="5">
    <location>
        <begin position="20"/>
        <end position="96"/>
    </location>
</feature>
<dbReference type="Pfam" id="PF00219">
    <property type="entry name" value="IGFBP"/>
    <property type="match status" value="1"/>
</dbReference>
<proteinExistence type="evidence at transcript level"/>
<organism evidence="7">
    <name type="scientific">Ixodes ricinus</name>
    <name type="common">Common tick</name>
    <name type="synonym">Acarus ricinus</name>
    <dbReference type="NCBI Taxonomy" id="34613"/>
    <lineage>
        <taxon>Eukaryota</taxon>
        <taxon>Metazoa</taxon>
        <taxon>Ecdysozoa</taxon>
        <taxon>Arthropoda</taxon>
        <taxon>Chelicerata</taxon>
        <taxon>Arachnida</taxon>
        <taxon>Acari</taxon>
        <taxon>Parasitiformes</taxon>
        <taxon>Ixodida</taxon>
        <taxon>Ixodoidea</taxon>
        <taxon>Ixodidae</taxon>
        <taxon>Ixodinae</taxon>
        <taxon>Ixodes</taxon>
    </lineage>
</organism>
<accession>V5HDB9</accession>
<evidence type="ECO:0000256" key="2">
    <source>
        <dbReference type="ARBA" id="ARBA00022525"/>
    </source>
</evidence>
<feature type="domain" description="IGFBP N-terminal" evidence="6">
    <location>
        <begin position="19"/>
        <end position="92"/>
    </location>
</feature>
<dbReference type="PANTHER" id="PTHR14186">
    <property type="entry name" value="INSULIN-LIKE GROWTH FACTOR BINDING PROTEIN-RELATED"/>
    <property type="match status" value="1"/>
</dbReference>
<dbReference type="GO" id="GO:0001558">
    <property type="term" value="P:regulation of cell growth"/>
    <property type="evidence" value="ECO:0007669"/>
    <property type="project" value="InterPro"/>
</dbReference>
<comment type="subcellular location">
    <subcellularLocation>
        <location evidence="1">Secreted</location>
    </subcellularLocation>
</comment>
<dbReference type="Gene3D" id="4.10.40.20">
    <property type="match status" value="1"/>
</dbReference>
<dbReference type="InterPro" id="IPR000867">
    <property type="entry name" value="IGFBP-like"/>
</dbReference>
<feature type="non-terminal residue" evidence="7">
    <location>
        <position position="1"/>
    </location>
</feature>
<protein>
    <submittedName>
        <fullName evidence="7">Putative secreted protein</fullName>
    </submittedName>
</protein>
<keyword evidence="3 5" id="KW-0732">Signal</keyword>
<sequence>KSVLCVFLAFTCFMAMTKSMPACPECGDVECPLEDDCPHGVVSDMCGCCEICASGPGEECGGYWNHGGICTEGLTCRPNSMFSQLPGQCVFPVDLS</sequence>
<dbReference type="PANTHER" id="PTHR14186:SF19">
    <property type="entry name" value="INSULIN-LIKE GROWTH FACTOR-BINDING PROTEIN 7"/>
    <property type="match status" value="1"/>
</dbReference>
<name>V5HDB9_IXORI</name>
<evidence type="ECO:0000256" key="1">
    <source>
        <dbReference type="ARBA" id="ARBA00004613"/>
    </source>
</evidence>
<evidence type="ECO:0000256" key="3">
    <source>
        <dbReference type="ARBA" id="ARBA00022729"/>
    </source>
</evidence>
<dbReference type="EMBL" id="GANP01002933">
    <property type="protein sequence ID" value="JAB81535.1"/>
    <property type="molecule type" value="mRNA"/>
</dbReference>